<evidence type="ECO:0000313" key="2">
    <source>
        <dbReference type="EMBL" id="JAD44005.1"/>
    </source>
</evidence>
<organism evidence="2">
    <name type="scientific">Arundo donax</name>
    <name type="common">Giant reed</name>
    <name type="synonym">Donax arundinaceus</name>
    <dbReference type="NCBI Taxonomy" id="35708"/>
    <lineage>
        <taxon>Eukaryota</taxon>
        <taxon>Viridiplantae</taxon>
        <taxon>Streptophyta</taxon>
        <taxon>Embryophyta</taxon>
        <taxon>Tracheophyta</taxon>
        <taxon>Spermatophyta</taxon>
        <taxon>Magnoliopsida</taxon>
        <taxon>Liliopsida</taxon>
        <taxon>Poales</taxon>
        <taxon>Poaceae</taxon>
        <taxon>PACMAD clade</taxon>
        <taxon>Arundinoideae</taxon>
        <taxon>Arundineae</taxon>
        <taxon>Arundo</taxon>
    </lineage>
</organism>
<reference evidence="2" key="1">
    <citation type="submission" date="2014-09" db="EMBL/GenBank/DDBJ databases">
        <authorList>
            <person name="Magalhaes I.L.F."/>
            <person name="Oliveira U."/>
            <person name="Santos F.R."/>
            <person name="Vidigal T.H.D.A."/>
            <person name="Brescovit A.D."/>
            <person name="Santos A.J."/>
        </authorList>
    </citation>
    <scope>NUCLEOTIDE SEQUENCE</scope>
    <source>
        <tissue evidence="2">Shoot tissue taken approximately 20 cm above the soil surface</tissue>
    </source>
</reference>
<evidence type="ECO:0000256" key="1">
    <source>
        <dbReference type="SAM" id="SignalP"/>
    </source>
</evidence>
<feature type="signal peptide" evidence="1">
    <location>
        <begin position="1"/>
        <end position="19"/>
    </location>
</feature>
<accession>A0A0A9A4R5</accession>
<feature type="chain" id="PRO_5002060147" evidence="1">
    <location>
        <begin position="20"/>
        <end position="49"/>
    </location>
</feature>
<protein>
    <submittedName>
        <fullName evidence="2">Uncharacterized protein</fullName>
    </submittedName>
</protein>
<proteinExistence type="predicted"/>
<dbReference type="EMBL" id="GBRH01253890">
    <property type="protein sequence ID" value="JAD44005.1"/>
    <property type="molecule type" value="Transcribed_RNA"/>
</dbReference>
<sequence>MRVVIIILLPLSLSGNAASINFQSCSLHMSSITIKYLFSLKICTISRII</sequence>
<keyword evidence="1" id="KW-0732">Signal</keyword>
<reference evidence="2" key="2">
    <citation type="journal article" date="2015" name="Data Brief">
        <title>Shoot transcriptome of the giant reed, Arundo donax.</title>
        <authorList>
            <person name="Barrero R.A."/>
            <person name="Guerrero F.D."/>
            <person name="Moolhuijzen P."/>
            <person name="Goolsby J.A."/>
            <person name="Tidwell J."/>
            <person name="Bellgard S.E."/>
            <person name="Bellgard M.I."/>
        </authorList>
    </citation>
    <scope>NUCLEOTIDE SEQUENCE</scope>
    <source>
        <tissue evidence="2">Shoot tissue taken approximately 20 cm above the soil surface</tissue>
    </source>
</reference>
<name>A0A0A9A4R5_ARUDO</name>
<dbReference type="AlphaFoldDB" id="A0A0A9A4R5"/>